<reference evidence="1 2" key="1">
    <citation type="journal article" date="2016" name="Mol. Biol. Evol.">
        <title>Comparative Genomics of Early-Diverging Mushroom-Forming Fungi Provides Insights into the Origins of Lignocellulose Decay Capabilities.</title>
        <authorList>
            <person name="Nagy L.G."/>
            <person name="Riley R."/>
            <person name="Tritt A."/>
            <person name="Adam C."/>
            <person name="Daum C."/>
            <person name="Floudas D."/>
            <person name="Sun H."/>
            <person name="Yadav J.S."/>
            <person name="Pangilinan J."/>
            <person name="Larsson K.H."/>
            <person name="Matsuura K."/>
            <person name="Barry K."/>
            <person name="Labutti K."/>
            <person name="Kuo R."/>
            <person name="Ohm R.A."/>
            <person name="Bhattacharya S.S."/>
            <person name="Shirouzu T."/>
            <person name="Yoshinaga Y."/>
            <person name="Martin F.M."/>
            <person name="Grigoriev I.V."/>
            <person name="Hibbett D.S."/>
        </authorList>
    </citation>
    <scope>NUCLEOTIDE SEQUENCE [LARGE SCALE GENOMIC DNA]</scope>
    <source>
        <strain evidence="1 2">HHB14362 ss-1</strain>
    </source>
</reference>
<keyword evidence="2" id="KW-1185">Reference proteome</keyword>
<organism evidence="1 2">
    <name type="scientific">Neolentinus lepideus HHB14362 ss-1</name>
    <dbReference type="NCBI Taxonomy" id="1314782"/>
    <lineage>
        <taxon>Eukaryota</taxon>
        <taxon>Fungi</taxon>
        <taxon>Dikarya</taxon>
        <taxon>Basidiomycota</taxon>
        <taxon>Agaricomycotina</taxon>
        <taxon>Agaricomycetes</taxon>
        <taxon>Gloeophyllales</taxon>
        <taxon>Gloeophyllaceae</taxon>
        <taxon>Neolentinus</taxon>
    </lineage>
</organism>
<protein>
    <submittedName>
        <fullName evidence="1">Uncharacterized protein</fullName>
    </submittedName>
</protein>
<sequence length="132" mass="14571">MRISGTPVCSIFVALHLEYLSTPLKADLWPPPLYFCLSPTCSSLVYFCTMSYIVSWVLWYSLVHGHPTESASPFGRSICYTDSHTFSCVDLPDDCGSRALQDTMKGLAFLAGTHVICELISIWAPLQTRSGA</sequence>
<proteinExistence type="predicted"/>
<evidence type="ECO:0000313" key="2">
    <source>
        <dbReference type="Proteomes" id="UP000076761"/>
    </source>
</evidence>
<gene>
    <name evidence="1" type="ORF">NEOLEDRAFT_988017</name>
</gene>
<dbReference type="AlphaFoldDB" id="A0A165N630"/>
<evidence type="ECO:0000313" key="1">
    <source>
        <dbReference type="EMBL" id="KZT19224.1"/>
    </source>
</evidence>
<dbReference type="Proteomes" id="UP000076761">
    <property type="component" value="Unassembled WGS sequence"/>
</dbReference>
<dbReference type="EMBL" id="KV425647">
    <property type="protein sequence ID" value="KZT19224.1"/>
    <property type="molecule type" value="Genomic_DNA"/>
</dbReference>
<dbReference type="InParanoid" id="A0A165N630"/>
<accession>A0A165N630</accession>
<name>A0A165N630_9AGAM</name>